<gene>
    <name evidence="2" type="ORF">ARB_07800</name>
</gene>
<proteinExistence type="predicted"/>
<dbReference type="EMBL" id="ABSU01000010">
    <property type="protein sequence ID" value="EFE33440.1"/>
    <property type="molecule type" value="Genomic_DNA"/>
</dbReference>
<dbReference type="Proteomes" id="UP000008866">
    <property type="component" value="Unassembled WGS sequence"/>
</dbReference>
<keyword evidence="3" id="KW-1185">Reference proteome</keyword>
<organism evidence="2 3">
    <name type="scientific">Arthroderma benhamiae (strain ATCC MYA-4681 / CBS 112371)</name>
    <name type="common">Trichophyton mentagrophytes</name>
    <dbReference type="NCBI Taxonomy" id="663331"/>
    <lineage>
        <taxon>Eukaryota</taxon>
        <taxon>Fungi</taxon>
        <taxon>Dikarya</taxon>
        <taxon>Ascomycota</taxon>
        <taxon>Pezizomycotina</taxon>
        <taxon>Eurotiomycetes</taxon>
        <taxon>Eurotiomycetidae</taxon>
        <taxon>Onygenales</taxon>
        <taxon>Arthrodermataceae</taxon>
        <taxon>Trichophyton</taxon>
    </lineage>
</organism>
<accession>D4ATY7</accession>
<dbReference type="AlphaFoldDB" id="D4ATY7"/>
<feature type="signal peptide" evidence="1">
    <location>
        <begin position="1"/>
        <end position="21"/>
    </location>
</feature>
<dbReference type="HOGENOM" id="CLU_1815334_0_0_1"/>
<name>D4ATY7_ARTBC</name>
<sequence>MPGLPLHITFCLTMLLPLSDSTVDLYTVSSPQKEEEEGKKGPLVNGILMQSHSLAPLSLLSLSLIQQHSLESRFTPFGTIRLSLLSSSSQPPFFARAFVLSHTHTHTTHNHTCTSTYTLLLLLHRSGAFFPLIFTLIASCLR</sequence>
<reference evidence="3" key="1">
    <citation type="journal article" date="2011" name="Genome Biol.">
        <title>Comparative and functional genomics provide insights into the pathogenicity of dermatophytic fungi.</title>
        <authorList>
            <person name="Burmester A."/>
            <person name="Shelest E."/>
            <person name="Gloeckner G."/>
            <person name="Heddergott C."/>
            <person name="Schindler S."/>
            <person name="Staib P."/>
            <person name="Heidel A."/>
            <person name="Felder M."/>
            <person name="Petzold A."/>
            <person name="Szafranski K."/>
            <person name="Feuermann M."/>
            <person name="Pedruzzi I."/>
            <person name="Priebe S."/>
            <person name="Groth M."/>
            <person name="Winkler R."/>
            <person name="Li W."/>
            <person name="Kniemeyer O."/>
            <person name="Schroeckh V."/>
            <person name="Hertweck C."/>
            <person name="Hube B."/>
            <person name="White T.C."/>
            <person name="Platzer M."/>
            <person name="Guthke R."/>
            <person name="Heitman J."/>
            <person name="Woestemeyer J."/>
            <person name="Zipfel P.F."/>
            <person name="Monod M."/>
            <person name="Brakhage A.A."/>
        </authorList>
    </citation>
    <scope>NUCLEOTIDE SEQUENCE [LARGE SCALE GENOMIC DNA]</scope>
    <source>
        <strain evidence="3">ATCC MYA-4681 / CBS 112371</strain>
    </source>
</reference>
<evidence type="ECO:0000313" key="3">
    <source>
        <dbReference type="Proteomes" id="UP000008866"/>
    </source>
</evidence>
<dbReference type="GeneID" id="9521497"/>
<dbReference type="KEGG" id="abe:ARB_07800"/>
<comment type="caution">
    <text evidence="2">The sequence shown here is derived from an EMBL/GenBank/DDBJ whole genome shotgun (WGS) entry which is preliminary data.</text>
</comment>
<evidence type="ECO:0000313" key="2">
    <source>
        <dbReference type="EMBL" id="EFE33440.1"/>
    </source>
</evidence>
<evidence type="ECO:0000256" key="1">
    <source>
        <dbReference type="SAM" id="SignalP"/>
    </source>
</evidence>
<protein>
    <submittedName>
        <fullName evidence="2">Uncharacterized protein</fullName>
    </submittedName>
</protein>
<dbReference type="RefSeq" id="XP_003014080.1">
    <property type="nucleotide sequence ID" value="XM_003014034.1"/>
</dbReference>
<feature type="chain" id="PRO_5003054240" evidence="1">
    <location>
        <begin position="22"/>
        <end position="142"/>
    </location>
</feature>
<keyword evidence="1" id="KW-0732">Signal</keyword>